<keyword evidence="5" id="KW-0808">Transferase</keyword>
<evidence type="ECO:0000256" key="10">
    <source>
        <dbReference type="ARBA" id="ARBA00049506"/>
    </source>
</evidence>
<evidence type="ECO:0000256" key="11">
    <source>
        <dbReference type="SAM" id="Phobius"/>
    </source>
</evidence>
<comment type="subcellular location">
    <subcellularLocation>
        <location evidence="1">Endoplasmic reticulum membrane</location>
        <topology evidence="1">Multi-pass membrane protein</topology>
    </subcellularLocation>
</comment>
<gene>
    <name evidence="12" type="ORF">g.58019</name>
</gene>
<evidence type="ECO:0000256" key="4">
    <source>
        <dbReference type="ARBA" id="ARBA00022676"/>
    </source>
</evidence>
<keyword evidence="9 11" id="KW-0472">Membrane</keyword>
<proteinExistence type="predicted"/>
<dbReference type="PANTHER" id="PTHR12646">
    <property type="entry name" value="NOT56 - RELATED"/>
    <property type="match status" value="1"/>
</dbReference>
<dbReference type="InterPro" id="IPR007873">
    <property type="entry name" value="Glycosyltransferase_ALG3"/>
</dbReference>
<evidence type="ECO:0000256" key="2">
    <source>
        <dbReference type="ARBA" id="ARBA00004922"/>
    </source>
</evidence>
<evidence type="ECO:0000256" key="7">
    <source>
        <dbReference type="ARBA" id="ARBA00022824"/>
    </source>
</evidence>
<feature type="transmembrane region" description="Helical" evidence="11">
    <location>
        <begin position="89"/>
        <end position="109"/>
    </location>
</feature>
<dbReference type="Pfam" id="PF05208">
    <property type="entry name" value="ALG3"/>
    <property type="match status" value="2"/>
</dbReference>
<keyword evidence="8 11" id="KW-1133">Transmembrane helix</keyword>
<feature type="transmembrane region" description="Helical" evidence="11">
    <location>
        <begin position="266"/>
        <end position="288"/>
    </location>
</feature>
<dbReference type="PANTHER" id="PTHR12646:SF0">
    <property type="entry name" value="DOL-P-MAN:MAN(5)GLCNAC(2)-PP-DOL ALPHA-1,3-MANNOSYLTRANSFERASE"/>
    <property type="match status" value="1"/>
</dbReference>
<evidence type="ECO:0000256" key="8">
    <source>
        <dbReference type="ARBA" id="ARBA00022989"/>
    </source>
</evidence>
<keyword evidence="7" id="KW-0256">Endoplasmic reticulum</keyword>
<keyword evidence="6 11" id="KW-0812">Transmembrane</keyword>
<feature type="transmembrane region" description="Helical" evidence="11">
    <location>
        <begin position="334"/>
        <end position="357"/>
    </location>
</feature>
<keyword evidence="4" id="KW-0328">Glycosyltransferase</keyword>
<protein>
    <recommendedName>
        <fullName evidence="3">dolichyl-P-Man:Man5GlcNAc2-PP-dolichol alpha-1,3-mannosyltransferase</fullName>
        <ecNumber evidence="3">2.4.1.258</ecNumber>
    </recommendedName>
</protein>
<comment type="pathway">
    <text evidence="2">Protein modification; protein glycosylation.</text>
</comment>
<dbReference type="EMBL" id="GDKF01010180">
    <property type="protein sequence ID" value="JAT68442.1"/>
    <property type="molecule type" value="Transcribed_RNA"/>
</dbReference>
<feature type="transmembrane region" description="Helical" evidence="11">
    <location>
        <begin position="226"/>
        <end position="246"/>
    </location>
</feature>
<evidence type="ECO:0000256" key="9">
    <source>
        <dbReference type="ARBA" id="ARBA00023136"/>
    </source>
</evidence>
<feature type="transmembrane region" description="Helical" evidence="11">
    <location>
        <begin position="295"/>
        <end position="314"/>
    </location>
</feature>
<accession>A0A1D1ZN75</accession>
<evidence type="ECO:0000256" key="5">
    <source>
        <dbReference type="ARBA" id="ARBA00022679"/>
    </source>
</evidence>
<reference evidence="12" key="1">
    <citation type="submission" date="2015-08" db="EMBL/GenBank/DDBJ databases">
        <authorList>
            <person name="Babu N.S."/>
            <person name="Beckwith C.J."/>
            <person name="Beseler K.G."/>
            <person name="Brison A."/>
            <person name="Carone J.V."/>
            <person name="Caskin T.P."/>
            <person name="Diamond M."/>
            <person name="Durham M.E."/>
            <person name="Foxe J.M."/>
            <person name="Go M."/>
            <person name="Henderson B.A."/>
            <person name="Jones I.B."/>
            <person name="McGettigan J.A."/>
            <person name="Micheletti S.J."/>
            <person name="Nasrallah M.E."/>
            <person name="Ortiz D."/>
            <person name="Piller C.R."/>
            <person name="Privatt S.R."/>
            <person name="Schneider S.L."/>
            <person name="Sharp S."/>
            <person name="Smith T.C."/>
            <person name="Stanton J.D."/>
            <person name="Ullery H.E."/>
            <person name="Wilson R.J."/>
            <person name="Serrano M.G."/>
            <person name="Buck G."/>
            <person name="Lee V."/>
            <person name="Wang Y."/>
            <person name="Carvalho R."/>
            <person name="Voegtly L."/>
            <person name="Shi R."/>
            <person name="Duckworth R."/>
            <person name="Johnson A."/>
            <person name="Loviza R."/>
            <person name="Walstead R."/>
            <person name="Shah Z."/>
            <person name="Kiflezghi M."/>
            <person name="Wade K."/>
            <person name="Ball S.L."/>
            <person name="Bradley K.W."/>
            <person name="Asai D.J."/>
            <person name="Bowman C.A."/>
            <person name="Russell D.A."/>
            <person name="Pope W.H."/>
            <person name="Jacobs-Sera D."/>
            <person name="Hendrix R.W."/>
            <person name="Hatfull G.F."/>
        </authorList>
    </citation>
    <scope>NUCLEOTIDE SEQUENCE</scope>
</reference>
<dbReference type="GO" id="GO:0052925">
    <property type="term" value="F:dol-P-Man:Man(5)GlcNAc(2)-PP-Dol alpha-1,3-mannosyltransferase activity"/>
    <property type="evidence" value="ECO:0007669"/>
    <property type="project" value="UniProtKB-EC"/>
</dbReference>
<organism evidence="12">
    <name type="scientific">Auxenochlorella protothecoides</name>
    <name type="common">Green microalga</name>
    <name type="synonym">Chlorella protothecoides</name>
    <dbReference type="NCBI Taxonomy" id="3075"/>
    <lineage>
        <taxon>Eukaryota</taxon>
        <taxon>Viridiplantae</taxon>
        <taxon>Chlorophyta</taxon>
        <taxon>core chlorophytes</taxon>
        <taxon>Trebouxiophyceae</taxon>
        <taxon>Chlorellales</taxon>
        <taxon>Chlorellaceae</taxon>
        <taxon>Auxenochlorella</taxon>
    </lineage>
</organism>
<evidence type="ECO:0000256" key="1">
    <source>
        <dbReference type="ARBA" id="ARBA00004477"/>
    </source>
</evidence>
<name>A0A1D1ZN75_AUXPR</name>
<dbReference type="GO" id="GO:0005789">
    <property type="term" value="C:endoplasmic reticulum membrane"/>
    <property type="evidence" value="ECO:0007669"/>
    <property type="project" value="UniProtKB-SubCell"/>
</dbReference>
<comment type="catalytic activity">
    <reaction evidence="10">
        <text>an alpha-D-Man-(1-&gt;2)-alpha-D-Man-(1-&gt;2)-alpha-D-Man-(1-&gt;3)-[alpha-D-Man-(1-&gt;6)]-beta-D-Man-(1-&gt;4)-beta-D-GlcNAc-(1-&gt;4)-alpha-D-GlcNAc-diphospho-di-trans,poly-cis-dolichol + a di-trans,poly-cis-dolichyl beta-D-mannosyl phosphate = an alpha-D-Man-(1-&gt;2)-alpha-D-Man-(1-&gt;2)-alpha-D-Man-(1-&gt;3)-[alpha-D-Man-(1-&gt;3)-alpha-D-Man-(1-&gt;6)]-beta-D-Man-(1-&gt;4)-beta-D-GlcNAc-(1-&gt;4)-alpha-D-GlcNAc-diphospho-di-trans,poly-cis-dolichol + a di-trans,poly-cis-dolichyl phosphate + H(+)</text>
        <dbReference type="Rhea" id="RHEA:29527"/>
        <dbReference type="Rhea" id="RHEA-COMP:19498"/>
        <dbReference type="Rhea" id="RHEA-COMP:19501"/>
        <dbReference type="Rhea" id="RHEA-COMP:19516"/>
        <dbReference type="Rhea" id="RHEA-COMP:19517"/>
        <dbReference type="ChEBI" id="CHEBI:15378"/>
        <dbReference type="ChEBI" id="CHEBI:57683"/>
        <dbReference type="ChEBI" id="CHEBI:58211"/>
        <dbReference type="ChEBI" id="CHEBI:132515"/>
        <dbReference type="ChEBI" id="CHEBI:132516"/>
        <dbReference type="EC" id="2.4.1.258"/>
    </reaction>
    <physiologicalReaction direction="left-to-right" evidence="10">
        <dbReference type="Rhea" id="RHEA:29528"/>
    </physiologicalReaction>
</comment>
<feature type="non-terminal residue" evidence="12">
    <location>
        <position position="1"/>
    </location>
</feature>
<dbReference type="AlphaFoldDB" id="A0A1D1ZN75"/>
<sequence length="544" mass="60704">LCEILMLRRICSSTGHARAIEALEKSDRSCASLRSVWECSPEIRKCTPLAWNNGDLACSLECWVAPSGDAMARSTPWWKRLQDPRDVRAAALFATLLLIGDALLSYIIIARVPYTEIDWIAYMQEVSGFVKGERNYEELKGDTGPLVYPAGFVYLFTALQALTGGSIAAAQVGGATGPAYSRMWLGGAIVPAEPRLYVGSGGTPLSACQNYPNPDITPTPLQNIQAIFLGVYLLTQAAVLALYIRSRALPPWTLCLLCLSRRVHSIFLLRLFNDCWAMLLAYAATLLLQSRRWTLAIFVYSAAVSIKMNVLLWAPGVLAVLVRLASPLPVLRGLAAGLLLQALLAGPFLAVAPRAYLGRAFELTRVFQQRWSVNWQFVPADWFVDRRFALVLLALHLRLLWSFARFRWFQAEGGVGPALRRFFSRTTKEEAEASPMSLDFMLYILFTANLAGILSARSLHYQFYSWYFHMLPYLLLRTRLPKSLSIGLLLCIEGVWNIYPPHAATSAVFQFLHWLLAAACWSLPAPLPGPATKVLGRRPVHRRR</sequence>
<evidence type="ECO:0000256" key="6">
    <source>
        <dbReference type="ARBA" id="ARBA00022692"/>
    </source>
</evidence>
<evidence type="ECO:0000256" key="3">
    <source>
        <dbReference type="ARBA" id="ARBA00011964"/>
    </source>
</evidence>
<evidence type="ECO:0000313" key="12">
    <source>
        <dbReference type="EMBL" id="JAT68442.1"/>
    </source>
</evidence>
<dbReference type="EC" id="2.4.1.258" evidence="3"/>
<feature type="transmembrane region" description="Helical" evidence="11">
    <location>
        <begin position="152"/>
        <end position="173"/>
    </location>
</feature>